<evidence type="ECO:0000256" key="7">
    <source>
        <dbReference type="SAM" id="MobiDB-lite"/>
    </source>
</evidence>
<dbReference type="NCBIfam" id="TIGR00096">
    <property type="entry name" value="16S rRNA (cytidine(1402)-2'-O)-methyltransferase"/>
    <property type="match status" value="1"/>
</dbReference>
<keyword evidence="5 6" id="KW-0949">S-adenosyl-L-methionine</keyword>
<dbReference type="HAMAP" id="MF_01877">
    <property type="entry name" value="16SrRNA_methyltr_I"/>
    <property type="match status" value="1"/>
</dbReference>
<keyword evidence="3 6" id="KW-0489">Methyltransferase</keyword>
<organism evidence="10 11">
    <name type="scientific">Roseibium suaedae</name>
    <dbReference type="NCBI Taxonomy" id="735517"/>
    <lineage>
        <taxon>Bacteria</taxon>
        <taxon>Pseudomonadati</taxon>
        <taxon>Pseudomonadota</taxon>
        <taxon>Alphaproteobacteria</taxon>
        <taxon>Hyphomicrobiales</taxon>
        <taxon>Stappiaceae</taxon>
        <taxon>Roseibium</taxon>
    </lineage>
</organism>
<dbReference type="PROSITE" id="PS01296">
    <property type="entry name" value="RSMI"/>
    <property type="match status" value="1"/>
</dbReference>
<dbReference type="SUPFAM" id="SSF53790">
    <property type="entry name" value="Tetrapyrrole methylase"/>
    <property type="match status" value="1"/>
</dbReference>
<feature type="domain" description="RsmI HTH" evidence="9">
    <location>
        <begin position="267"/>
        <end position="311"/>
    </location>
</feature>
<proteinExistence type="inferred from homology"/>
<keyword evidence="1 6" id="KW-0963">Cytoplasm</keyword>
<evidence type="ECO:0000259" key="8">
    <source>
        <dbReference type="Pfam" id="PF00590"/>
    </source>
</evidence>
<reference evidence="10 11" key="1">
    <citation type="submission" date="2016-11" db="EMBL/GenBank/DDBJ databases">
        <authorList>
            <person name="Jaros S."/>
            <person name="Januszkiewicz K."/>
            <person name="Wedrychowicz H."/>
        </authorList>
    </citation>
    <scope>NUCLEOTIDE SEQUENCE [LARGE SCALE GENOMIC DNA]</scope>
    <source>
        <strain evidence="10 11">DSM 22153</strain>
    </source>
</reference>
<comment type="similarity">
    <text evidence="6">Belongs to the methyltransferase superfamily. RsmI family.</text>
</comment>
<dbReference type="InterPro" id="IPR014776">
    <property type="entry name" value="4pyrrole_Mease_sub2"/>
</dbReference>
<dbReference type="InterPro" id="IPR008189">
    <property type="entry name" value="rRNA_ssu_MeTfrase_I"/>
</dbReference>
<dbReference type="InterPro" id="IPR014777">
    <property type="entry name" value="4pyrrole_Mease_sub1"/>
</dbReference>
<dbReference type="PIRSF" id="PIRSF005917">
    <property type="entry name" value="MTase_YraL"/>
    <property type="match status" value="1"/>
</dbReference>
<comment type="catalytic activity">
    <reaction evidence="6">
        <text>cytidine(1402) in 16S rRNA + S-adenosyl-L-methionine = 2'-O-methylcytidine(1402) in 16S rRNA + S-adenosyl-L-homocysteine + H(+)</text>
        <dbReference type="Rhea" id="RHEA:42924"/>
        <dbReference type="Rhea" id="RHEA-COMP:10285"/>
        <dbReference type="Rhea" id="RHEA-COMP:10286"/>
        <dbReference type="ChEBI" id="CHEBI:15378"/>
        <dbReference type="ChEBI" id="CHEBI:57856"/>
        <dbReference type="ChEBI" id="CHEBI:59789"/>
        <dbReference type="ChEBI" id="CHEBI:74495"/>
        <dbReference type="ChEBI" id="CHEBI:82748"/>
        <dbReference type="EC" id="2.1.1.198"/>
    </reaction>
</comment>
<dbReference type="InterPro" id="IPR035996">
    <property type="entry name" value="4pyrrol_Methylase_sf"/>
</dbReference>
<evidence type="ECO:0000256" key="5">
    <source>
        <dbReference type="ARBA" id="ARBA00022691"/>
    </source>
</evidence>
<sequence>MTETNEQDMDRADRAPGQTEASGRRYILSAHAFSAPPLEPALYIVSTPIGNLGDITIRALETLAGASLIACEDTRVTGTLVQRFGLKAPLMPYHEHNADKQRPKILDLLSRGEPVALVSDAGTPLISDPGYRLVRDVVEAGHKVIPIPGASALLAGLVGAGLPSDTVLFAGFLPQKGGPKTARLKELGNIPATLVFYESPRRVGATLATMAEVLGGGREAAVARELTKRFETFERGTLESLAETFSGDAPKGEIVILIGPPGEQAPADAADAEVLLRLALETMPVSAAAKSVAKETGLDRNELYKQALEIKAGAESGT</sequence>
<dbReference type="FunFam" id="3.30.950.10:FF:000002">
    <property type="entry name" value="Ribosomal RNA small subunit methyltransferase I"/>
    <property type="match status" value="1"/>
</dbReference>
<keyword evidence="11" id="KW-1185">Reference proteome</keyword>
<dbReference type="PANTHER" id="PTHR46111:SF1">
    <property type="entry name" value="RIBOSOMAL RNA SMALL SUBUNIT METHYLTRANSFERASE I"/>
    <property type="match status" value="1"/>
</dbReference>
<feature type="region of interest" description="Disordered" evidence="7">
    <location>
        <begin position="1"/>
        <end position="21"/>
    </location>
</feature>
<dbReference type="AlphaFoldDB" id="A0A1M7MAM2"/>
<evidence type="ECO:0000259" key="9">
    <source>
        <dbReference type="Pfam" id="PF23016"/>
    </source>
</evidence>
<evidence type="ECO:0000256" key="2">
    <source>
        <dbReference type="ARBA" id="ARBA00022552"/>
    </source>
</evidence>
<name>A0A1M7MAM2_9HYPH</name>
<comment type="function">
    <text evidence="6">Catalyzes the 2'-O-methylation of the ribose of cytidine 1402 (C1402) in 16S rRNA.</text>
</comment>
<dbReference type="Pfam" id="PF23016">
    <property type="entry name" value="RsmI_C"/>
    <property type="match status" value="1"/>
</dbReference>
<evidence type="ECO:0000256" key="1">
    <source>
        <dbReference type="ARBA" id="ARBA00022490"/>
    </source>
</evidence>
<dbReference type="Gene3D" id="3.40.1010.10">
    <property type="entry name" value="Cobalt-precorrin-4 Transmethylase, Domain 1"/>
    <property type="match status" value="1"/>
</dbReference>
<evidence type="ECO:0000313" key="10">
    <source>
        <dbReference type="EMBL" id="SHM87815.1"/>
    </source>
</evidence>
<protein>
    <recommendedName>
        <fullName evidence="6">Ribosomal RNA small subunit methyltransferase I</fullName>
        <ecNumber evidence="6">2.1.1.198</ecNumber>
    </recommendedName>
    <alternativeName>
        <fullName evidence="6">16S rRNA 2'-O-ribose C1402 methyltransferase</fullName>
    </alternativeName>
    <alternativeName>
        <fullName evidence="6">rRNA (cytidine-2'-O-)-methyltransferase RsmI</fullName>
    </alternativeName>
</protein>
<dbReference type="InterPro" id="IPR000878">
    <property type="entry name" value="4pyrrol_Mease"/>
</dbReference>
<dbReference type="CDD" id="cd11648">
    <property type="entry name" value="RsmI"/>
    <property type="match status" value="1"/>
</dbReference>
<feature type="domain" description="Tetrapyrrole methylase" evidence="8">
    <location>
        <begin position="42"/>
        <end position="241"/>
    </location>
</feature>
<keyword evidence="2 6" id="KW-0698">rRNA processing</keyword>
<dbReference type="GO" id="GO:0070677">
    <property type="term" value="F:rRNA (cytosine-2'-O-)-methyltransferase activity"/>
    <property type="evidence" value="ECO:0007669"/>
    <property type="project" value="UniProtKB-UniRule"/>
</dbReference>
<dbReference type="EMBL" id="FRBW01000004">
    <property type="protein sequence ID" value="SHM87815.1"/>
    <property type="molecule type" value="Genomic_DNA"/>
</dbReference>
<dbReference type="InterPro" id="IPR053910">
    <property type="entry name" value="RsmI_HTH"/>
</dbReference>
<accession>A0A1M7MAM2</accession>
<evidence type="ECO:0000256" key="4">
    <source>
        <dbReference type="ARBA" id="ARBA00022679"/>
    </source>
</evidence>
<dbReference type="InterPro" id="IPR018063">
    <property type="entry name" value="SAM_MeTrfase_RsmI_CS"/>
</dbReference>
<evidence type="ECO:0000313" key="11">
    <source>
        <dbReference type="Proteomes" id="UP000186002"/>
    </source>
</evidence>
<dbReference type="Proteomes" id="UP000186002">
    <property type="component" value="Unassembled WGS sequence"/>
</dbReference>
<dbReference type="EC" id="2.1.1.198" evidence="6"/>
<keyword evidence="4 6" id="KW-0808">Transferase</keyword>
<dbReference type="STRING" id="735517.SAMN05444272_3327"/>
<evidence type="ECO:0000256" key="6">
    <source>
        <dbReference type="HAMAP-Rule" id="MF_01877"/>
    </source>
</evidence>
<comment type="subcellular location">
    <subcellularLocation>
        <location evidence="6">Cytoplasm</location>
    </subcellularLocation>
</comment>
<gene>
    <name evidence="6" type="primary">rsmI</name>
    <name evidence="10" type="ORF">SAMN05444272_3327</name>
</gene>
<dbReference type="PANTHER" id="PTHR46111">
    <property type="entry name" value="RIBOSOMAL RNA SMALL SUBUNIT METHYLTRANSFERASE I"/>
    <property type="match status" value="1"/>
</dbReference>
<dbReference type="Gene3D" id="3.30.950.10">
    <property type="entry name" value="Methyltransferase, Cobalt-precorrin-4 Transmethylase, Domain 2"/>
    <property type="match status" value="1"/>
</dbReference>
<evidence type="ECO:0000256" key="3">
    <source>
        <dbReference type="ARBA" id="ARBA00022603"/>
    </source>
</evidence>
<dbReference type="GO" id="GO:0005737">
    <property type="term" value="C:cytoplasm"/>
    <property type="evidence" value="ECO:0007669"/>
    <property type="project" value="UniProtKB-SubCell"/>
</dbReference>
<dbReference type="Pfam" id="PF00590">
    <property type="entry name" value="TP_methylase"/>
    <property type="match status" value="1"/>
</dbReference>
<dbReference type="RefSeq" id="WP_408011960.1">
    <property type="nucleotide sequence ID" value="NZ_FRBW01000004.1"/>
</dbReference>
<dbReference type="FunFam" id="3.40.1010.10:FF:000007">
    <property type="entry name" value="Ribosomal RNA small subunit methyltransferase I"/>
    <property type="match status" value="1"/>
</dbReference>